<accession>A0A4Y7IZL3</accession>
<organism evidence="1 2">
    <name type="scientific">Papaver somniferum</name>
    <name type="common">Opium poppy</name>
    <dbReference type="NCBI Taxonomy" id="3469"/>
    <lineage>
        <taxon>Eukaryota</taxon>
        <taxon>Viridiplantae</taxon>
        <taxon>Streptophyta</taxon>
        <taxon>Embryophyta</taxon>
        <taxon>Tracheophyta</taxon>
        <taxon>Spermatophyta</taxon>
        <taxon>Magnoliopsida</taxon>
        <taxon>Ranunculales</taxon>
        <taxon>Papaveraceae</taxon>
        <taxon>Papaveroideae</taxon>
        <taxon>Papaver</taxon>
    </lineage>
</organism>
<dbReference type="AlphaFoldDB" id="A0A4Y7IZL3"/>
<keyword evidence="2" id="KW-1185">Reference proteome</keyword>
<dbReference type="Proteomes" id="UP000316621">
    <property type="component" value="Chromosome 3"/>
</dbReference>
<evidence type="ECO:0008006" key="3">
    <source>
        <dbReference type="Google" id="ProtNLM"/>
    </source>
</evidence>
<dbReference type="STRING" id="3469.A0A4Y7IZL3"/>
<proteinExistence type="predicted"/>
<evidence type="ECO:0000313" key="2">
    <source>
        <dbReference type="Proteomes" id="UP000316621"/>
    </source>
</evidence>
<evidence type="ECO:0000313" key="1">
    <source>
        <dbReference type="EMBL" id="RZC53141.1"/>
    </source>
</evidence>
<dbReference type="OMA" id="NCDASHN"/>
<sequence>MHVLFQCPFSRAVWSLIPGGSLALTGGYNTMAEMFESWLQHKQQQNFRESWFQLMLVTTWSLWNTRCEVNFQDVKIQPHSVVKKVLNFAAYLDKMYGSSLNQHNSTLPIPLIERHWQLPESPFFKLNCDASHNVNSGNIGIALILRDCAGTWRGAQQNAMQE</sequence>
<dbReference type="Gramene" id="RZC53141">
    <property type="protein sequence ID" value="RZC53141"/>
    <property type="gene ID" value="C5167_012008"/>
</dbReference>
<name>A0A4Y7IZL3_PAPSO</name>
<dbReference type="EMBL" id="CM010717">
    <property type="protein sequence ID" value="RZC53141.1"/>
    <property type="molecule type" value="Genomic_DNA"/>
</dbReference>
<protein>
    <recommendedName>
        <fullName evidence="3">RNase H type-1 domain-containing protein</fullName>
    </recommendedName>
</protein>
<gene>
    <name evidence="1" type="ORF">C5167_012008</name>
</gene>
<reference evidence="1 2" key="1">
    <citation type="journal article" date="2018" name="Science">
        <title>The opium poppy genome and morphinan production.</title>
        <authorList>
            <person name="Guo L."/>
            <person name="Winzer T."/>
            <person name="Yang X."/>
            <person name="Li Y."/>
            <person name="Ning Z."/>
            <person name="He Z."/>
            <person name="Teodor R."/>
            <person name="Lu Y."/>
            <person name="Bowser T.A."/>
            <person name="Graham I.A."/>
            <person name="Ye K."/>
        </authorList>
    </citation>
    <scope>NUCLEOTIDE SEQUENCE [LARGE SCALE GENOMIC DNA]</scope>
    <source>
        <strain evidence="2">cv. HN1</strain>
        <tissue evidence="1">Leaves</tissue>
    </source>
</reference>